<evidence type="ECO:0000259" key="4">
    <source>
        <dbReference type="Pfam" id="PF13828"/>
    </source>
</evidence>
<dbReference type="CDD" id="cd02972">
    <property type="entry name" value="DsbA_family"/>
    <property type="match status" value="1"/>
</dbReference>
<name>A0A2S3Z8G0_9MICO</name>
<feature type="transmembrane region" description="Helical" evidence="2">
    <location>
        <begin position="89"/>
        <end position="122"/>
    </location>
</feature>
<evidence type="ECO:0000313" key="6">
    <source>
        <dbReference type="Proteomes" id="UP000237104"/>
    </source>
</evidence>
<dbReference type="SUPFAM" id="SSF52833">
    <property type="entry name" value="Thioredoxin-like"/>
    <property type="match status" value="1"/>
</dbReference>
<dbReference type="AlphaFoldDB" id="A0A2S3Z8G0"/>
<evidence type="ECO:0000256" key="1">
    <source>
        <dbReference type="SAM" id="MobiDB-lite"/>
    </source>
</evidence>
<evidence type="ECO:0000313" key="5">
    <source>
        <dbReference type="EMBL" id="POH61762.1"/>
    </source>
</evidence>
<evidence type="ECO:0000256" key="2">
    <source>
        <dbReference type="SAM" id="Phobius"/>
    </source>
</evidence>
<dbReference type="RefSeq" id="WP_103431897.1">
    <property type="nucleotide sequence ID" value="NZ_PPXF01000058.1"/>
</dbReference>
<keyword evidence="2" id="KW-0472">Membrane</keyword>
<feature type="transmembrane region" description="Helical" evidence="2">
    <location>
        <begin position="54"/>
        <end position="77"/>
    </location>
</feature>
<dbReference type="InterPro" id="IPR012336">
    <property type="entry name" value="Thioredoxin-like_fold"/>
</dbReference>
<accession>A0A2S3Z8G0</accession>
<dbReference type="EMBL" id="PPXF01000058">
    <property type="protein sequence ID" value="POH61762.1"/>
    <property type="molecule type" value="Genomic_DNA"/>
</dbReference>
<dbReference type="Gene3D" id="3.40.30.10">
    <property type="entry name" value="Glutaredoxin"/>
    <property type="match status" value="1"/>
</dbReference>
<dbReference type="InterPro" id="IPR025241">
    <property type="entry name" value="DUF4190"/>
</dbReference>
<feature type="domain" description="Thioredoxin-like fold" evidence="3">
    <location>
        <begin position="162"/>
        <end position="318"/>
    </location>
</feature>
<dbReference type="OrthoDB" id="117402at2"/>
<feature type="region of interest" description="Disordered" evidence="1">
    <location>
        <begin position="1"/>
        <end position="32"/>
    </location>
</feature>
<dbReference type="InterPro" id="IPR036249">
    <property type="entry name" value="Thioredoxin-like_sf"/>
</dbReference>
<evidence type="ECO:0000259" key="3">
    <source>
        <dbReference type="Pfam" id="PF13462"/>
    </source>
</evidence>
<gene>
    <name evidence="5" type="ORF">C3B59_14240</name>
</gene>
<dbReference type="Pfam" id="PF13828">
    <property type="entry name" value="DUF4190"/>
    <property type="match status" value="1"/>
</dbReference>
<dbReference type="Pfam" id="PF13462">
    <property type="entry name" value="Thioredoxin_4"/>
    <property type="match status" value="1"/>
</dbReference>
<dbReference type="Proteomes" id="UP000237104">
    <property type="component" value="Unassembled WGS sequence"/>
</dbReference>
<keyword evidence="2" id="KW-1133">Transmembrane helix</keyword>
<keyword evidence="2" id="KW-0812">Transmembrane</keyword>
<protein>
    <recommendedName>
        <fullName evidence="7">DUF4190 domain-containing protein</fullName>
    </recommendedName>
</protein>
<feature type="domain" description="DUF4190" evidence="4">
    <location>
        <begin position="54"/>
        <end position="108"/>
    </location>
</feature>
<proteinExistence type="predicted"/>
<sequence length="332" mass="33605">MTERIDGTTDSNTGEYPAGNPGDQPAAPAPYKTASTMAPTTPYAGPVAPRTNTLAIVALVTGFCCNIAAVITGHIALSQIKRTGEAGKGLAIAGLVLGYASIGLTAVLLVVLVFFTAAMGAFVSAVSGATSSVTSESTSGPTGQIGAAYFDEGYLLVGTGSTVVDLYIDPMCPYCGQFDIANGDTLAALVEDGTITLRLHSLTFLDEASQGTEYSTRASAALTCEASINPESTLDYLAALFANQPTEGTTGLSDDELVALSAGGSSIAECVTGEQYHAWSQQNTDAALTGPIPGAEISSIQGTPTVLIDGIQYDGPIGDPQALADAILGVTS</sequence>
<comment type="caution">
    <text evidence="5">The sequence shown here is derived from an EMBL/GenBank/DDBJ whole genome shotgun (WGS) entry which is preliminary data.</text>
</comment>
<organism evidence="5 6">
    <name type="scientific">Cryobacterium zongtaii</name>
    <dbReference type="NCBI Taxonomy" id="1259217"/>
    <lineage>
        <taxon>Bacteria</taxon>
        <taxon>Bacillati</taxon>
        <taxon>Actinomycetota</taxon>
        <taxon>Actinomycetes</taxon>
        <taxon>Micrococcales</taxon>
        <taxon>Microbacteriaceae</taxon>
        <taxon>Cryobacterium</taxon>
    </lineage>
</organism>
<evidence type="ECO:0008006" key="7">
    <source>
        <dbReference type="Google" id="ProtNLM"/>
    </source>
</evidence>
<reference evidence="5 6" key="1">
    <citation type="submission" date="2018-01" db="EMBL/GenBank/DDBJ databases">
        <title>Cryobacterium sp. nov., from glaciers in China.</title>
        <authorList>
            <person name="Liu Q."/>
            <person name="Xin Y.-H."/>
        </authorList>
    </citation>
    <scope>NUCLEOTIDE SEQUENCE [LARGE SCALE GENOMIC DNA]</scope>
    <source>
        <strain evidence="5 6">TMB1-8</strain>
    </source>
</reference>